<gene>
    <name evidence="2" type="ORF">L210DRAFT_3656681</name>
</gene>
<evidence type="ECO:0000313" key="2">
    <source>
        <dbReference type="EMBL" id="KAF8416308.1"/>
    </source>
</evidence>
<reference evidence="2" key="2">
    <citation type="journal article" date="2020" name="Nat. Commun.">
        <title>Large-scale genome sequencing of mycorrhizal fungi provides insights into the early evolution of symbiotic traits.</title>
        <authorList>
            <person name="Miyauchi S."/>
            <person name="Kiss E."/>
            <person name="Kuo A."/>
            <person name="Drula E."/>
            <person name="Kohler A."/>
            <person name="Sanchez-Garcia M."/>
            <person name="Morin E."/>
            <person name="Andreopoulos B."/>
            <person name="Barry K.W."/>
            <person name="Bonito G."/>
            <person name="Buee M."/>
            <person name="Carver A."/>
            <person name="Chen C."/>
            <person name="Cichocki N."/>
            <person name="Clum A."/>
            <person name="Culley D."/>
            <person name="Crous P.W."/>
            <person name="Fauchery L."/>
            <person name="Girlanda M."/>
            <person name="Hayes R.D."/>
            <person name="Keri Z."/>
            <person name="LaButti K."/>
            <person name="Lipzen A."/>
            <person name="Lombard V."/>
            <person name="Magnuson J."/>
            <person name="Maillard F."/>
            <person name="Murat C."/>
            <person name="Nolan M."/>
            <person name="Ohm R.A."/>
            <person name="Pangilinan J."/>
            <person name="Pereira M.F."/>
            <person name="Perotto S."/>
            <person name="Peter M."/>
            <person name="Pfister S."/>
            <person name="Riley R."/>
            <person name="Sitrit Y."/>
            <person name="Stielow J.B."/>
            <person name="Szollosi G."/>
            <person name="Zifcakova L."/>
            <person name="Stursova M."/>
            <person name="Spatafora J.W."/>
            <person name="Tedersoo L."/>
            <person name="Vaario L.M."/>
            <person name="Yamada A."/>
            <person name="Yan M."/>
            <person name="Wang P."/>
            <person name="Xu J."/>
            <person name="Bruns T."/>
            <person name="Baldrian P."/>
            <person name="Vilgalys R."/>
            <person name="Dunand C."/>
            <person name="Henrissat B."/>
            <person name="Grigoriev I.V."/>
            <person name="Hibbett D."/>
            <person name="Nagy L.G."/>
            <person name="Martin F.M."/>
        </authorList>
    </citation>
    <scope>NUCLEOTIDE SEQUENCE</scope>
    <source>
        <strain evidence="2">BED1</strain>
    </source>
</reference>
<name>A0AAD4BBW2_BOLED</name>
<protein>
    <submittedName>
        <fullName evidence="2">Uncharacterized protein</fullName>
    </submittedName>
</protein>
<accession>A0AAD4BBW2</accession>
<keyword evidence="3" id="KW-1185">Reference proteome</keyword>
<feature type="region of interest" description="Disordered" evidence="1">
    <location>
        <begin position="122"/>
        <end position="143"/>
    </location>
</feature>
<dbReference type="AlphaFoldDB" id="A0AAD4BBW2"/>
<evidence type="ECO:0000313" key="3">
    <source>
        <dbReference type="Proteomes" id="UP001194468"/>
    </source>
</evidence>
<organism evidence="2 3">
    <name type="scientific">Boletus edulis BED1</name>
    <dbReference type="NCBI Taxonomy" id="1328754"/>
    <lineage>
        <taxon>Eukaryota</taxon>
        <taxon>Fungi</taxon>
        <taxon>Dikarya</taxon>
        <taxon>Basidiomycota</taxon>
        <taxon>Agaricomycotina</taxon>
        <taxon>Agaricomycetes</taxon>
        <taxon>Agaricomycetidae</taxon>
        <taxon>Boletales</taxon>
        <taxon>Boletineae</taxon>
        <taxon>Boletaceae</taxon>
        <taxon>Boletoideae</taxon>
        <taxon>Boletus</taxon>
    </lineage>
</organism>
<reference evidence="2" key="1">
    <citation type="submission" date="2019-10" db="EMBL/GenBank/DDBJ databases">
        <authorList>
            <consortium name="DOE Joint Genome Institute"/>
            <person name="Kuo A."/>
            <person name="Miyauchi S."/>
            <person name="Kiss E."/>
            <person name="Drula E."/>
            <person name="Kohler A."/>
            <person name="Sanchez-Garcia M."/>
            <person name="Andreopoulos B."/>
            <person name="Barry K.W."/>
            <person name="Bonito G."/>
            <person name="Buee M."/>
            <person name="Carver A."/>
            <person name="Chen C."/>
            <person name="Cichocki N."/>
            <person name="Clum A."/>
            <person name="Culley D."/>
            <person name="Crous P.W."/>
            <person name="Fauchery L."/>
            <person name="Girlanda M."/>
            <person name="Hayes R."/>
            <person name="Keri Z."/>
            <person name="LaButti K."/>
            <person name="Lipzen A."/>
            <person name="Lombard V."/>
            <person name="Magnuson J."/>
            <person name="Maillard F."/>
            <person name="Morin E."/>
            <person name="Murat C."/>
            <person name="Nolan M."/>
            <person name="Ohm R."/>
            <person name="Pangilinan J."/>
            <person name="Pereira M."/>
            <person name="Perotto S."/>
            <person name="Peter M."/>
            <person name="Riley R."/>
            <person name="Sitrit Y."/>
            <person name="Stielow B."/>
            <person name="Szollosi G."/>
            <person name="Zifcakova L."/>
            <person name="Stursova M."/>
            <person name="Spatafora J.W."/>
            <person name="Tedersoo L."/>
            <person name="Vaario L.-M."/>
            <person name="Yamada A."/>
            <person name="Yan M."/>
            <person name="Wang P."/>
            <person name="Xu J."/>
            <person name="Bruns T."/>
            <person name="Baldrian P."/>
            <person name="Vilgalys R."/>
            <person name="Henrissat B."/>
            <person name="Grigoriev I.V."/>
            <person name="Hibbett D."/>
            <person name="Nagy L.G."/>
            <person name="Martin F.M."/>
        </authorList>
    </citation>
    <scope>NUCLEOTIDE SEQUENCE</scope>
    <source>
        <strain evidence="2">BED1</strain>
    </source>
</reference>
<comment type="caution">
    <text evidence="2">The sequence shown here is derived from an EMBL/GenBank/DDBJ whole genome shotgun (WGS) entry which is preliminary data.</text>
</comment>
<proteinExistence type="predicted"/>
<dbReference type="EMBL" id="WHUW01000263">
    <property type="protein sequence ID" value="KAF8416308.1"/>
    <property type="molecule type" value="Genomic_DNA"/>
</dbReference>
<sequence length="445" mass="48659">MPMPFRRPFRGTPDAPHFDAATPSLLPGFLEDIDVLGSGLRLDDAGKIKLAIYYAALDDAELWEMLPEAFASDWDSFTFAVKYMYPGCEDTDHLLAKRPVASAFTTIPFIVAEVRTNDSQFQTSSISPGLHRTTHRSPDTFSPSQDVVLDINPSIFELDAADPSSQDAQIDFTSDLACPQNSRLSIATTTIQLGDLTNHSEVISDPEFIASPPFLSALIPFAAIHTNLLPPFNIGSFLVHPSNGLDVSVTKKPIPSSTLFILDVSKYFHSSPHLSDYLLDYPTSSSSSYSVVNSITNSANIFPTFPTWKSNVPDPPDYSPCKSDVSDSMGTVLSFTFGFHRIQSFFNYPTLFSPFCSIVDSIANPVNIISTFPISKSDVSDFRGTMSSFAFGFPHTQSFFNHPIQSSSFCPTVDSIAGPVNIVSTFPIWKSDVSDPPDDHNILAG</sequence>
<dbReference type="Proteomes" id="UP001194468">
    <property type="component" value="Unassembled WGS sequence"/>
</dbReference>
<evidence type="ECO:0000256" key="1">
    <source>
        <dbReference type="SAM" id="MobiDB-lite"/>
    </source>
</evidence>